<dbReference type="Pfam" id="PF12092">
    <property type="entry name" value="DUF3568"/>
    <property type="match status" value="1"/>
</dbReference>
<evidence type="ECO:0000313" key="1">
    <source>
        <dbReference type="EMBL" id="QWU99324.1"/>
    </source>
</evidence>
<sequence>MKNYSKSFLRITLIILITVITTSCVSIDDTEYENGYYITELNYNFDKVYQMTINSIKTGITYNENGHPYYLVENSQTNDKATIVAIDNNDPSDRLKIIIYRISKNVTKIMIKYDSNGDSIRSSALLNTLKEGLAV</sequence>
<dbReference type="InterPro" id="IPR021952">
    <property type="entry name" value="Flpp3-like"/>
</dbReference>
<evidence type="ECO:0000313" key="2">
    <source>
        <dbReference type="Proteomes" id="UP000683421"/>
    </source>
</evidence>
<dbReference type="Proteomes" id="UP000683421">
    <property type="component" value="Chromosome"/>
</dbReference>
<dbReference type="KEGG" id="fsr:KQR59_00120"/>
<dbReference type="RefSeq" id="WP_216692182.1">
    <property type="nucleotide sequence ID" value="NZ_CP076680.1"/>
</dbReference>
<protein>
    <submittedName>
        <fullName evidence="1">DUF3568 domain-containing protein</fullName>
    </submittedName>
</protein>
<keyword evidence="2" id="KW-1185">Reference proteome</keyword>
<name>A0AAJ4NNX6_9GAMM</name>
<dbReference type="PROSITE" id="PS51257">
    <property type="entry name" value="PROKAR_LIPOPROTEIN"/>
    <property type="match status" value="1"/>
</dbReference>
<dbReference type="EMBL" id="CP076680">
    <property type="protein sequence ID" value="QWU99324.1"/>
    <property type="molecule type" value="Genomic_DNA"/>
</dbReference>
<dbReference type="AlphaFoldDB" id="A0AAJ4NNX6"/>
<organism evidence="1 2">
    <name type="scientific">Francisella salimarina</name>
    <dbReference type="NCBI Taxonomy" id="2599927"/>
    <lineage>
        <taxon>Bacteria</taxon>
        <taxon>Pseudomonadati</taxon>
        <taxon>Pseudomonadota</taxon>
        <taxon>Gammaproteobacteria</taxon>
        <taxon>Thiotrichales</taxon>
        <taxon>Francisellaceae</taxon>
        <taxon>Francisella</taxon>
    </lineage>
</organism>
<accession>A0AAJ4NNX6</accession>
<proteinExistence type="predicted"/>
<reference evidence="1 2" key="1">
    <citation type="submission" date="2021-06" db="EMBL/GenBank/DDBJ databases">
        <title>Ulceroglandular infection and bacteremia caused by Francisella salimarina in an immunocompromised patient, France.</title>
        <authorList>
            <person name="Hennebique A."/>
            <person name="Caspar Y."/>
            <person name="Maurin M."/>
            <person name="Boisset S."/>
            <person name="Pelloux I."/>
            <person name="Gallego-Hernanz M.P."/>
            <person name="Burucoa C."/>
            <person name="Cazenave-Roblot F."/>
            <person name="Plouzeau C."/>
            <person name="Rammaert B."/>
        </authorList>
    </citation>
    <scope>NUCLEOTIDE SEQUENCE [LARGE SCALE GENOMIC DNA]</scope>
    <source>
        <strain evidence="1 2">CHUGA-F75</strain>
    </source>
</reference>
<gene>
    <name evidence="1" type="ORF">KQR59_00120</name>
</gene>